<evidence type="ECO:0000256" key="1">
    <source>
        <dbReference type="ARBA" id="ARBA00022723"/>
    </source>
</evidence>
<name>A0A183TR39_SCHSO</name>
<sequence length="464" mass="49282">LHAPLEDHAQPLLEMVGSGSCTPLLNHLLNLPLIQVTLDRVQPIPEFVCMFSSAVAGTPVTDPPTGCKHPQLPSETPESLVGVYDFCRSPDRVIAASETLIPVRSVNCDHLQCFDLSAYLTLNKKRPRWSCPVCSSPAPFRDLRRDDFFVQLMADQMLKGAEMVHVDADGRWQEASKPTESDSSAVISAKESIPGILSDNTPISAVLSPLNGTSLMSSCLLESNFSCSPVTPTETDVSQFNSCVILLDDDNDDQGSRLTLSEQLNDAPLNVCRSPHFPTAVNEEQSGKLYSESLASARTTLFVDLAASSDDECDATVSAPPLSNPETPATLAPSPPPSTTTESCDLHSVIPPSPLVRLRSSVTSSVPAASRPLTLAKSAAQSPPIPLTAAAAAVSTSGTFPAPQAFVRPCKLNKAIDLNSELTMTLASYVGATTAVSAPTQRQPAVSVRIGYVAPLSSLFKYAK</sequence>
<dbReference type="InterPro" id="IPR004181">
    <property type="entry name" value="Znf_MIZ"/>
</dbReference>
<dbReference type="GO" id="GO:0061665">
    <property type="term" value="F:SUMO ligase activity"/>
    <property type="evidence" value="ECO:0007669"/>
    <property type="project" value="TreeGrafter"/>
</dbReference>
<evidence type="ECO:0000313" key="7">
    <source>
        <dbReference type="WBParaSite" id="SSLN_0001965701-mRNA-1"/>
    </source>
</evidence>
<keyword evidence="3" id="KW-0862">Zinc</keyword>
<dbReference type="Pfam" id="PF02891">
    <property type="entry name" value="zf-MIZ"/>
    <property type="match status" value="1"/>
</dbReference>
<dbReference type="GO" id="GO:0008270">
    <property type="term" value="F:zinc ion binding"/>
    <property type="evidence" value="ECO:0007669"/>
    <property type="project" value="UniProtKB-KW"/>
</dbReference>
<dbReference type="PROSITE" id="PS51044">
    <property type="entry name" value="ZF_SP_RING"/>
    <property type="match status" value="1"/>
</dbReference>
<evidence type="ECO:0000256" key="5">
    <source>
        <dbReference type="SAM" id="MobiDB-lite"/>
    </source>
</evidence>
<keyword evidence="2 4" id="KW-0863">Zinc-finger</keyword>
<dbReference type="InterPro" id="IPR013083">
    <property type="entry name" value="Znf_RING/FYVE/PHD"/>
</dbReference>
<evidence type="ECO:0000259" key="6">
    <source>
        <dbReference type="PROSITE" id="PS51044"/>
    </source>
</evidence>
<dbReference type="PANTHER" id="PTHR10782:SF4">
    <property type="entry name" value="TONALLI, ISOFORM E"/>
    <property type="match status" value="1"/>
</dbReference>
<dbReference type="Gene3D" id="3.30.40.10">
    <property type="entry name" value="Zinc/RING finger domain, C3HC4 (zinc finger)"/>
    <property type="match status" value="1"/>
</dbReference>
<dbReference type="AlphaFoldDB" id="A0A183TR39"/>
<protein>
    <submittedName>
        <fullName evidence="7">SP-RING-type domain-containing protein</fullName>
    </submittedName>
</protein>
<evidence type="ECO:0000256" key="4">
    <source>
        <dbReference type="PROSITE-ProRule" id="PRU00452"/>
    </source>
</evidence>
<dbReference type="GO" id="GO:0016925">
    <property type="term" value="P:protein sumoylation"/>
    <property type="evidence" value="ECO:0007669"/>
    <property type="project" value="TreeGrafter"/>
</dbReference>
<evidence type="ECO:0000256" key="2">
    <source>
        <dbReference type="ARBA" id="ARBA00022771"/>
    </source>
</evidence>
<feature type="domain" description="SP-RING-type" evidence="6">
    <location>
        <begin position="77"/>
        <end position="167"/>
    </location>
</feature>
<reference evidence="7" key="1">
    <citation type="submission" date="2016-06" db="UniProtKB">
        <authorList>
            <consortium name="WormBaseParasite"/>
        </authorList>
    </citation>
    <scope>IDENTIFICATION</scope>
</reference>
<organism evidence="7">
    <name type="scientific">Schistocephalus solidus</name>
    <name type="common">Tapeworm</name>
    <dbReference type="NCBI Taxonomy" id="70667"/>
    <lineage>
        <taxon>Eukaryota</taxon>
        <taxon>Metazoa</taxon>
        <taxon>Spiralia</taxon>
        <taxon>Lophotrochozoa</taxon>
        <taxon>Platyhelminthes</taxon>
        <taxon>Cestoda</taxon>
        <taxon>Eucestoda</taxon>
        <taxon>Diphyllobothriidea</taxon>
        <taxon>Diphyllobothriidae</taxon>
        <taxon>Schistocephalus</taxon>
    </lineage>
</organism>
<dbReference type="PANTHER" id="PTHR10782">
    <property type="entry name" value="ZINC FINGER MIZ DOMAIN-CONTAINING PROTEIN"/>
    <property type="match status" value="1"/>
</dbReference>
<feature type="region of interest" description="Disordered" evidence="5">
    <location>
        <begin position="313"/>
        <end position="348"/>
    </location>
</feature>
<accession>A0A183TR39</accession>
<dbReference type="GO" id="GO:0000785">
    <property type="term" value="C:chromatin"/>
    <property type="evidence" value="ECO:0007669"/>
    <property type="project" value="TreeGrafter"/>
</dbReference>
<keyword evidence="1" id="KW-0479">Metal-binding</keyword>
<dbReference type="WBParaSite" id="SSLN_0001965701-mRNA-1">
    <property type="protein sequence ID" value="SSLN_0001965701-mRNA-1"/>
    <property type="gene ID" value="SSLN_0001965701"/>
</dbReference>
<proteinExistence type="predicted"/>
<dbReference type="CDD" id="cd16650">
    <property type="entry name" value="SP-RING_PIAS-like"/>
    <property type="match status" value="1"/>
</dbReference>
<evidence type="ECO:0000256" key="3">
    <source>
        <dbReference type="ARBA" id="ARBA00022833"/>
    </source>
</evidence>